<keyword evidence="2" id="KW-1185">Reference proteome</keyword>
<dbReference type="AlphaFoldDB" id="A0A4R0NPS1"/>
<comment type="caution">
    <text evidence="1">The sequence shown here is derived from an EMBL/GenBank/DDBJ whole genome shotgun (WGS) entry which is preliminary data.</text>
</comment>
<dbReference type="OrthoDB" id="673785at2"/>
<dbReference type="RefSeq" id="WP_131595927.1">
    <property type="nucleotide sequence ID" value="NZ_SJSL01000002.1"/>
</dbReference>
<evidence type="ECO:0000313" key="1">
    <source>
        <dbReference type="EMBL" id="TCD01235.1"/>
    </source>
</evidence>
<proteinExistence type="predicted"/>
<sequence length="348" mass="40830">MKKIIYTSSILLMCIIAFYVLFSSKQNSATGFKRRIVQPKLEILNTYTFPDKKFSFLWEPLNDIWFLDHQNPMVLLKTQYSLQQPKPIQFTPSDGFKLGSKSMYFDRLDSIMYATNKLGDLSVWSNHYAKNYNLSPLIFDAVKGFSQNSVVVRNFSIDQGQRQTELSKVRLSAEAKTERKFILPKQIDGFFSTDGKIHYDKKHSRIFYLFFHRGEFLCLDTNLNLVYNAKTIDTVRSAKIKFGAYKDKFVNGILIKSRNLIAPLETVNRSITTDEDYVYIHSYLRSDNESKSTYLKNESIDIYLLKNGKYVHSFYLPRYKNTRLRDFKVRGEYIFAIYGNHVLSYHSR</sequence>
<name>A0A4R0NPS1_9SPHI</name>
<accession>A0A4R0NPS1</accession>
<evidence type="ECO:0000313" key="2">
    <source>
        <dbReference type="Proteomes" id="UP000293347"/>
    </source>
</evidence>
<dbReference type="EMBL" id="SJSL01000002">
    <property type="protein sequence ID" value="TCD01235.1"/>
    <property type="molecule type" value="Genomic_DNA"/>
</dbReference>
<protein>
    <submittedName>
        <fullName evidence="1">Uncharacterized protein</fullName>
    </submittedName>
</protein>
<reference evidence="1 2" key="1">
    <citation type="submission" date="2019-02" db="EMBL/GenBank/DDBJ databases">
        <title>Pedobacter sp. RP-1-14 sp. nov., isolated from Arctic soil.</title>
        <authorList>
            <person name="Dahal R.H."/>
        </authorList>
    </citation>
    <scope>NUCLEOTIDE SEQUENCE [LARGE SCALE GENOMIC DNA]</scope>
    <source>
        <strain evidence="1 2">RP-1-14</strain>
    </source>
</reference>
<dbReference type="Proteomes" id="UP000293347">
    <property type="component" value="Unassembled WGS sequence"/>
</dbReference>
<organism evidence="1 2">
    <name type="scientific">Pedobacter psychroterrae</name>
    <dbReference type="NCBI Taxonomy" id="2530453"/>
    <lineage>
        <taxon>Bacteria</taxon>
        <taxon>Pseudomonadati</taxon>
        <taxon>Bacteroidota</taxon>
        <taxon>Sphingobacteriia</taxon>
        <taxon>Sphingobacteriales</taxon>
        <taxon>Sphingobacteriaceae</taxon>
        <taxon>Pedobacter</taxon>
    </lineage>
</organism>
<gene>
    <name evidence="1" type="ORF">EZ437_10790</name>
</gene>